<dbReference type="PANTHER" id="PTHR12069">
    <property type="entry name" value="DNA-DIRECTED RNA POLYMERASES III 80 KDA POLYPEPTIDE RNA POLYMERASE III SUBUNIT 5"/>
    <property type="match status" value="1"/>
</dbReference>
<protein>
    <submittedName>
        <fullName evidence="2">DNA-directed RNA polymerase III subunit C37</fullName>
    </submittedName>
</protein>
<evidence type="ECO:0000256" key="1">
    <source>
        <dbReference type="SAM" id="MobiDB-lite"/>
    </source>
</evidence>
<evidence type="ECO:0000313" key="3">
    <source>
        <dbReference type="Proteomes" id="UP000750334"/>
    </source>
</evidence>
<comment type="caution">
    <text evidence="2">The sequence shown here is derived from an EMBL/GenBank/DDBJ whole genome shotgun (WGS) entry which is preliminary data.</text>
</comment>
<organism evidence="2 3">
    <name type="scientific">Maudiozyma exigua</name>
    <name type="common">Yeast</name>
    <name type="synonym">Kazachstania exigua</name>
    <dbReference type="NCBI Taxonomy" id="34358"/>
    <lineage>
        <taxon>Eukaryota</taxon>
        <taxon>Fungi</taxon>
        <taxon>Dikarya</taxon>
        <taxon>Ascomycota</taxon>
        <taxon>Saccharomycotina</taxon>
        <taxon>Saccharomycetes</taxon>
        <taxon>Saccharomycetales</taxon>
        <taxon>Saccharomycetaceae</taxon>
        <taxon>Maudiozyma</taxon>
    </lineage>
</organism>
<dbReference type="OrthoDB" id="340681at2759"/>
<dbReference type="AlphaFoldDB" id="A0A9P6WB68"/>
<dbReference type="Pfam" id="PF04801">
    <property type="entry name" value="RPC5"/>
    <property type="match status" value="1"/>
</dbReference>
<name>A0A9P6WB68_MAUEX</name>
<feature type="region of interest" description="Disordered" evidence="1">
    <location>
        <begin position="23"/>
        <end position="56"/>
    </location>
</feature>
<proteinExistence type="predicted"/>
<evidence type="ECO:0000313" key="2">
    <source>
        <dbReference type="EMBL" id="KAG0667468.1"/>
    </source>
</evidence>
<dbReference type="GO" id="GO:0042797">
    <property type="term" value="P:tRNA transcription by RNA polymerase III"/>
    <property type="evidence" value="ECO:0007669"/>
    <property type="project" value="TreeGrafter"/>
</dbReference>
<dbReference type="PANTHER" id="PTHR12069:SF0">
    <property type="entry name" value="DNA-DIRECTED RNA POLYMERASE III SUBUNIT RPC5"/>
    <property type="match status" value="1"/>
</dbReference>
<sequence>MSKENNKLFVAEEEDDVELVLETENTQDIEIEDVKMIDEDDESDENDVSRDSDDDPVVKEIPLNFAGKDENLHILQYINKLRLINHKLSEHPPIAAARYKSNSDLWEIDIPLDVKAFFNADKAQENWNGVQAQTLKGVGVSSESQYAAFMQDNQAYLVPIKTTTQLKPFFKYIDDVSLKKKQEESKLNPTAASQRAQVVTMSVKSVSDASQNRLTGSLLAHKVAEEEPSVELNWVENTVGQFRESIVKEVSEHIIKPVETNEEYVNNLLQ</sequence>
<reference evidence="2 3" key="1">
    <citation type="submission" date="2020-11" db="EMBL/GenBank/DDBJ databases">
        <title>Kefir isolates.</title>
        <authorList>
            <person name="Marcisauskas S."/>
            <person name="Kim Y."/>
            <person name="Blasche S."/>
        </authorList>
    </citation>
    <scope>NUCLEOTIDE SEQUENCE [LARGE SCALE GENOMIC DNA]</scope>
    <source>
        <strain evidence="2 3">OG2</strain>
    </source>
</reference>
<dbReference type="GO" id="GO:0005666">
    <property type="term" value="C:RNA polymerase III complex"/>
    <property type="evidence" value="ECO:0007669"/>
    <property type="project" value="TreeGrafter"/>
</dbReference>
<keyword evidence="2" id="KW-0240">DNA-directed RNA polymerase</keyword>
<dbReference type="InterPro" id="IPR006886">
    <property type="entry name" value="RNA_pol_III_Rpc5"/>
</dbReference>
<dbReference type="EMBL" id="PUHR01000097">
    <property type="protein sequence ID" value="KAG0667468.1"/>
    <property type="molecule type" value="Genomic_DNA"/>
</dbReference>
<keyword evidence="2" id="KW-0804">Transcription</keyword>
<accession>A0A9P6WB68</accession>
<dbReference type="Proteomes" id="UP000750334">
    <property type="component" value="Unassembled WGS sequence"/>
</dbReference>
<gene>
    <name evidence="2" type="primary">RPC37</name>
    <name evidence="2" type="ORF">C6P45_005486</name>
</gene>
<keyword evidence="3" id="KW-1185">Reference proteome</keyword>